<name>A0ABV3FMY2_9NOCA</name>
<dbReference type="EMBL" id="JBFAKC010000002">
    <property type="protein sequence ID" value="MEV0706768.1"/>
    <property type="molecule type" value="Genomic_DNA"/>
</dbReference>
<comment type="caution">
    <text evidence="7">The sequence shown here is derived from an EMBL/GenBank/DDBJ whole genome shotgun (WGS) entry which is preliminary data.</text>
</comment>
<reference evidence="7 8" key="1">
    <citation type="submission" date="2024-06" db="EMBL/GenBank/DDBJ databases">
        <title>The Natural Products Discovery Center: Release of the First 8490 Sequenced Strains for Exploring Actinobacteria Biosynthetic Diversity.</title>
        <authorList>
            <person name="Kalkreuter E."/>
            <person name="Kautsar S.A."/>
            <person name="Yang D."/>
            <person name="Bader C.D."/>
            <person name="Teijaro C.N."/>
            <person name="Fluegel L."/>
            <person name="Davis C.M."/>
            <person name="Simpson J.R."/>
            <person name="Lauterbach L."/>
            <person name="Steele A.D."/>
            <person name="Gui C."/>
            <person name="Meng S."/>
            <person name="Li G."/>
            <person name="Viehrig K."/>
            <person name="Ye F."/>
            <person name="Su P."/>
            <person name="Kiefer A.F."/>
            <person name="Nichols A."/>
            <person name="Cepeda A.J."/>
            <person name="Yan W."/>
            <person name="Fan B."/>
            <person name="Jiang Y."/>
            <person name="Adhikari A."/>
            <person name="Zheng C.-J."/>
            <person name="Schuster L."/>
            <person name="Cowan T.M."/>
            <person name="Smanski M.J."/>
            <person name="Chevrette M.G."/>
            <person name="De Carvalho L.P.S."/>
            <person name="Shen B."/>
        </authorList>
    </citation>
    <scope>NUCLEOTIDE SEQUENCE [LARGE SCALE GENOMIC DNA]</scope>
    <source>
        <strain evidence="7 8">NPDC050403</strain>
    </source>
</reference>
<dbReference type="InterPro" id="IPR036390">
    <property type="entry name" value="WH_DNA-bd_sf"/>
</dbReference>
<evidence type="ECO:0000256" key="2">
    <source>
        <dbReference type="ARBA" id="ARBA00023015"/>
    </source>
</evidence>
<evidence type="ECO:0000256" key="5">
    <source>
        <dbReference type="SAM" id="Coils"/>
    </source>
</evidence>
<dbReference type="InterPro" id="IPR000524">
    <property type="entry name" value="Tscrpt_reg_HTH_GntR"/>
</dbReference>
<dbReference type="PANTHER" id="PTHR46577">
    <property type="entry name" value="HTH-TYPE TRANSCRIPTIONAL REGULATORY PROTEIN GABR"/>
    <property type="match status" value="1"/>
</dbReference>
<dbReference type="CDD" id="cd07377">
    <property type="entry name" value="WHTH_GntR"/>
    <property type="match status" value="1"/>
</dbReference>
<protein>
    <submittedName>
        <fullName evidence="7">GntR family transcriptional regulator</fullName>
    </submittedName>
</protein>
<evidence type="ECO:0000256" key="3">
    <source>
        <dbReference type="ARBA" id="ARBA00023125"/>
    </source>
</evidence>
<keyword evidence="8" id="KW-1185">Reference proteome</keyword>
<keyword evidence="4" id="KW-0804">Transcription</keyword>
<keyword evidence="5" id="KW-0175">Coiled coil</keyword>
<keyword evidence="3" id="KW-0238">DNA-binding</keyword>
<feature type="coiled-coil region" evidence="5">
    <location>
        <begin position="86"/>
        <end position="113"/>
    </location>
</feature>
<dbReference type="Gene3D" id="1.10.10.10">
    <property type="entry name" value="Winged helix-like DNA-binding domain superfamily/Winged helix DNA-binding domain"/>
    <property type="match status" value="1"/>
</dbReference>
<dbReference type="InterPro" id="IPR036388">
    <property type="entry name" value="WH-like_DNA-bd_sf"/>
</dbReference>
<evidence type="ECO:0000256" key="4">
    <source>
        <dbReference type="ARBA" id="ARBA00023163"/>
    </source>
</evidence>
<dbReference type="SMART" id="SM00345">
    <property type="entry name" value="HTH_GNTR"/>
    <property type="match status" value="1"/>
</dbReference>
<dbReference type="PANTHER" id="PTHR46577:SF1">
    <property type="entry name" value="HTH-TYPE TRANSCRIPTIONAL REGULATORY PROTEIN GABR"/>
    <property type="match status" value="1"/>
</dbReference>
<evidence type="ECO:0000256" key="1">
    <source>
        <dbReference type="ARBA" id="ARBA00022898"/>
    </source>
</evidence>
<proteinExistence type="predicted"/>
<evidence type="ECO:0000259" key="6">
    <source>
        <dbReference type="PROSITE" id="PS50949"/>
    </source>
</evidence>
<dbReference type="InterPro" id="IPR051446">
    <property type="entry name" value="HTH_trans_reg/aminotransferase"/>
</dbReference>
<keyword evidence="1" id="KW-0663">Pyridoxal phosphate</keyword>
<evidence type="ECO:0000313" key="8">
    <source>
        <dbReference type="Proteomes" id="UP001551695"/>
    </source>
</evidence>
<dbReference type="SUPFAM" id="SSF46785">
    <property type="entry name" value="Winged helix' DNA-binding domain"/>
    <property type="match status" value="1"/>
</dbReference>
<feature type="domain" description="HTH gntR-type" evidence="6">
    <location>
        <begin position="8"/>
        <end position="76"/>
    </location>
</feature>
<organism evidence="7 8">
    <name type="scientific">Nocardia aurea</name>
    <dbReference type="NCBI Taxonomy" id="2144174"/>
    <lineage>
        <taxon>Bacteria</taxon>
        <taxon>Bacillati</taxon>
        <taxon>Actinomycetota</taxon>
        <taxon>Actinomycetes</taxon>
        <taxon>Mycobacteriales</taxon>
        <taxon>Nocardiaceae</taxon>
        <taxon>Nocardia</taxon>
    </lineage>
</organism>
<dbReference type="PROSITE" id="PS50949">
    <property type="entry name" value="HTH_GNTR"/>
    <property type="match status" value="1"/>
</dbReference>
<accession>A0ABV3FMY2</accession>
<gene>
    <name evidence="7" type="ORF">AB0I48_04310</name>
</gene>
<dbReference type="Pfam" id="PF00392">
    <property type="entry name" value="GntR"/>
    <property type="match status" value="1"/>
</dbReference>
<sequence length="116" mass="12927">MHPDRAGMSAYERVAEQIKQDIRIGSLAPGAKLLGNRRLADYFEVALGTVQKAVHLLQDQGWVVATPAVGVFVADRQPEEAPGTTIEEIREELRLLQARTADLSIRLERLEVDRSH</sequence>
<dbReference type="RefSeq" id="WP_355089072.1">
    <property type="nucleotide sequence ID" value="NZ_JBEXKW010000052.1"/>
</dbReference>
<keyword evidence="2" id="KW-0805">Transcription regulation</keyword>
<evidence type="ECO:0000313" key="7">
    <source>
        <dbReference type="EMBL" id="MEV0706768.1"/>
    </source>
</evidence>
<dbReference type="Proteomes" id="UP001551695">
    <property type="component" value="Unassembled WGS sequence"/>
</dbReference>